<dbReference type="RefSeq" id="WP_379977881.1">
    <property type="nucleotide sequence ID" value="NZ_JBHSFV010000003.1"/>
</dbReference>
<proteinExistence type="predicted"/>
<dbReference type="Proteomes" id="UP001596043">
    <property type="component" value="Unassembled WGS sequence"/>
</dbReference>
<evidence type="ECO:0000313" key="1">
    <source>
        <dbReference type="EMBL" id="MFC4633661.1"/>
    </source>
</evidence>
<comment type="caution">
    <text evidence="1">The sequence shown here is derived from an EMBL/GenBank/DDBJ whole genome shotgun (WGS) entry which is preliminary data.</text>
</comment>
<keyword evidence="2" id="KW-1185">Reference proteome</keyword>
<accession>A0ABV9HWF6</accession>
<evidence type="ECO:0000313" key="2">
    <source>
        <dbReference type="Proteomes" id="UP001596043"/>
    </source>
</evidence>
<gene>
    <name evidence="1" type="ORF">ACFO3O_07065</name>
</gene>
<name>A0ABV9HWF6_9FLAO</name>
<dbReference type="EMBL" id="JBHSFV010000003">
    <property type="protein sequence ID" value="MFC4633661.1"/>
    <property type="molecule type" value="Genomic_DNA"/>
</dbReference>
<organism evidence="1 2">
    <name type="scientific">Dokdonia ponticola</name>
    <dbReference type="NCBI Taxonomy" id="2041041"/>
    <lineage>
        <taxon>Bacteria</taxon>
        <taxon>Pseudomonadati</taxon>
        <taxon>Bacteroidota</taxon>
        <taxon>Flavobacteriia</taxon>
        <taxon>Flavobacteriales</taxon>
        <taxon>Flavobacteriaceae</taxon>
        <taxon>Dokdonia</taxon>
    </lineage>
</organism>
<evidence type="ECO:0008006" key="3">
    <source>
        <dbReference type="Google" id="ProtNLM"/>
    </source>
</evidence>
<sequence length="96" mass="10982">MPATNSNNYDNILYLGVRQGGYRKKDDLTNITGRINQHLGYYKAGTTQGLQLYEYAKGKDFEITLKIIEFDGIEPYLLNVIEKLLAKKMKPLSGRH</sequence>
<protein>
    <recommendedName>
        <fullName evidence="3">GIY-YIG nuclease family protein</fullName>
    </recommendedName>
</protein>
<reference evidence="2" key="1">
    <citation type="journal article" date="2019" name="Int. J. Syst. Evol. Microbiol.">
        <title>The Global Catalogue of Microorganisms (GCM) 10K type strain sequencing project: providing services to taxonomists for standard genome sequencing and annotation.</title>
        <authorList>
            <consortium name="The Broad Institute Genomics Platform"/>
            <consortium name="The Broad Institute Genome Sequencing Center for Infectious Disease"/>
            <person name="Wu L."/>
            <person name="Ma J."/>
        </authorList>
    </citation>
    <scope>NUCLEOTIDE SEQUENCE [LARGE SCALE GENOMIC DNA]</scope>
    <source>
        <strain evidence="2">YJ-61-S</strain>
    </source>
</reference>